<dbReference type="RefSeq" id="WP_089372077.1">
    <property type="nucleotide sequence ID" value="NZ_BMEP01000007.1"/>
</dbReference>
<keyword evidence="2" id="KW-0731">Sigma factor</keyword>
<protein>
    <submittedName>
        <fullName evidence="5">RNA polymerase sigma factor, sigma-70 family</fullName>
    </submittedName>
</protein>
<evidence type="ECO:0000256" key="1">
    <source>
        <dbReference type="ARBA" id="ARBA00023015"/>
    </source>
</evidence>
<keyword evidence="3" id="KW-0804">Transcription</keyword>
<evidence type="ECO:0000313" key="5">
    <source>
        <dbReference type="EMBL" id="SNR92449.1"/>
    </source>
</evidence>
<evidence type="ECO:0000259" key="4">
    <source>
        <dbReference type="Pfam" id="PF04542"/>
    </source>
</evidence>
<dbReference type="EMBL" id="FZNY01000004">
    <property type="protein sequence ID" value="SNR92449.1"/>
    <property type="molecule type" value="Genomic_DNA"/>
</dbReference>
<dbReference type="PANTHER" id="PTHR43133">
    <property type="entry name" value="RNA POLYMERASE ECF-TYPE SIGMA FACTO"/>
    <property type="match status" value="1"/>
</dbReference>
<keyword evidence="1" id="KW-0805">Transcription regulation</keyword>
<dbReference type="AlphaFoldDB" id="A0A239AA99"/>
<dbReference type="InterPro" id="IPR039425">
    <property type="entry name" value="RNA_pol_sigma-70-like"/>
</dbReference>
<reference evidence="5 6" key="1">
    <citation type="submission" date="2017-06" db="EMBL/GenBank/DDBJ databases">
        <authorList>
            <person name="Kim H.J."/>
            <person name="Triplett B.A."/>
        </authorList>
    </citation>
    <scope>NUCLEOTIDE SEQUENCE [LARGE SCALE GENOMIC DNA]</scope>
    <source>
        <strain evidence="5 6">DSM 25597</strain>
    </source>
</reference>
<proteinExistence type="predicted"/>
<keyword evidence="6" id="KW-1185">Reference proteome</keyword>
<evidence type="ECO:0000256" key="3">
    <source>
        <dbReference type="ARBA" id="ARBA00023163"/>
    </source>
</evidence>
<feature type="domain" description="RNA polymerase sigma-70 region 2" evidence="4">
    <location>
        <begin position="27"/>
        <end position="95"/>
    </location>
</feature>
<dbReference type="Proteomes" id="UP000198379">
    <property type="component" value="Unassembled WGS sequence"/>
</dbReference>
<dbReference type="PANTHER" id="PTHR43133:SF46">
    <property type="entry name" value="RNA POLYMERASE SIGMA-70 FACTOR ECF SUBFAMILY"/>
    <property type="match status" value="1"/>
</dbReference>
<organism evidence="5 6">
    <name type="scientific">Dokdonia pacifica</name>
    <dbReference type="NCBI Taxonomy" id="1627892"/>
    <lineage>
        <taxon>Bacteria</taxon>
        <taxon>Pseudomonadati</taxon>
        <taxon>Bacteroidota</taxon>
        <taxon>Flavobacteriia</taxon>
        <taxon>Flavobacteriales</taxon>
        <taxon>Flavobacteriaceae</taxon>
        <taxon>Dokdonia</taxon>
    </lineage>
</organism>
<dbReference type="OrthoDB" id="1099849at2"/>
<dbReference type="Gene3D" id="1.10.1740.10">
    <property type="match status" value="1"/>
</dbReference>
<dbReference type="SUPFAM" id="SSF88946">
    <property type="entry name" value="Sigma2 domain of RNA polymerase sigma factors"/>
    <property type="match status" value="1"/>
</dbReference>
<dbReference type="InterPro" id="IPR013325">
    <property type="entry name" value="RNA_pol_sigma_r2"/>
</dbReference>
<dbReference type="NCBIfam" id="TIGR02937">
    <property type="entry name" value="sigma70-ECF"/>
    <property type="match status" value="1"/>
</dbReference>
<gene>
    <name evidence="5" type="ORF">SAMN06265376_104270</name>
</gene>
<accession>A0A239AA99</accession>
<name>A0A239AA99_9FLAO</name>
<evidence type="ECO:0000313" key="6">
    <source>
        <dbReference type="Proteomes" id="UP000198379"/>
    </source>
</evidence>
<dbReference type="InterPro" id="IPR014284">
    <property type="entry name" value="RNA_pol_sigma-70_dom"/>
</dbReference>
<dbReference type="GO" id="GO:0016987">
    <property type="term" value="F:sigma factor activity"/>
    <property type="evidence" value="ECO:0007669"/>
    <property type="project" value="UniProtKB-KW"/>
</dbReference>
<sequence>MGDYEVHTDQKYVQALLENDNRLIAEIYTRFAPKVVGYIQKNNGNESAARDIIQEALITIYDQAKTKGLTLSCPFDAYFFLICKRKWLNFLKKNKPTGVTINEEVTSIDTNVQQQADETALYEGRASLFNQMLEQMGDACKKLLKLSFSIKSMEEVAKKLTVSYAYARKKKSLCIGKLTKMVQESAQYQTLKNL</sequence>
<dbReference type="Pfam" id="PF04542">
    <property type="entry name" value="Sigma70_r2"/>
    <property type="match status" value="1"/>
</dbReference>
<evidence type="ECO:0000256" key="2">
    <source>
        <dbReference type="ARBA" id="ARBA00023082"/>
    </source>
</evidence>
<dbReference type="InterPro" id="IPR007627">
    <property type="entry name" value="RNA_pol_sigma70_r2"/>
</dbReference>
<dbReference type="GO" id="GO:0006352">
    <property type="term" value="P:DNA-templated transcription initiation"/>
    <property type="evidence" value="ECO:0007669"/>
    <property type="project" value="InterPro"/>
</dbReference>